<keyword evidence="5" id="KW-1278">Translocase</keyword>
<dbReference type="GeneID" id="33869565"/>
<dbReference type="AlphaFoldDB" id="A0A343AXM5"/>
<dbReference type="CTD" id="4539"/>
<dbReference type="Gene3D" id="1.10.287.3510">
    <property type="match status" value="1"/>
</dbReference>
<gene>
    <name evidence="11" type="primary">ND4L</name>
</gene>
<evidence type="ECO:0000256" key="10">
    <source>
        <dbReference type="SAM" id="Phobius"/>
    </source>
</evidence>
<evidence type="ECO:0000313" key="11">
    <source>
        <dbReference type="EMBL" id="APU51326.1"/>
    </source>
</evidence>
<evidence type="ECO:0000256" key="9">
    <source>
        <dbReference type="ARBA" id="ARBA00031586"/>
    </source>
</evidence>
<keyword evidence="4 10" id="KW-0812">Transmembrane</keyword>
<geneLocation type="mitochondrion" evidence="11"/>
<evidence type="ECO:0000256" key="7">
    <source>
        <dbReference type="ARBA" id="ARBA00023027"/>
    </source>
</evidence>
<dbReference type="RefSeq" id="YP_009409394.1">
    <property type="nucleotide sequence ID" value="NC_035507.1"/>
</dbReference>
<proteinExistence type="inferred from homology"/>
<dbReference type="EMBL" id="KX499500">
    <property type="protein sequence ID" value="APU51326.1"/>
    <property type="molecule type" value="Genomic_DNA"/>
</dbReference>
<accession>A0A343AXM5</accession>
<sequence>MTSWMVMVSPLLVLITLTCVMLQRIHLLMALLALEAMILSLVFMLIVLTDTSWLMFVIVILTFGACEASLGLACMTAMSRSYGNDRLNSLSLNKC</sequence>
<keyword evidence="7" id="KW-0520">NAD</keyword>
<evidence type="ECO:0000256" key="3">
    <source>
        <dbReference type="ARBA" id="ARBA00016612"/>
    </source>
</evidence>
<evidence type="ECO:0000256" key="5">
    <source>
        <dbReference type="ARBA" id="ARBA00022967"/>
    </source>
</evidence>
<comment type="subcellular location">
    <subcellularLocation>
        <location evidence="1">Membrane</location>
        <topology evidence="1">Multi-pass membrane protein</topology>
    </subcellularLocation>
</comment>
<evidence type="ECO:0000256" key="8">
    <source>
        <dbReference type="ARBA" id="ARBA00023136"/>
    </source>
</evidence>
<feature type="transmembrane region" description="Helical" evidence="10">
    <location>
        <begin position="6"/>
        <end position="22"/>
    </location>
</feature>
<dbReference type="GO" id="GO:0016020">
    <property type="term" value="C:membrane"/>
    <property type="evidence" value="ECO:0007669"/>
    <property type="project" value="UniProtKB-SubCell"/>
</dbReference>
<comment type="similarity">
    <text evidence="2">Belongs to the complex I subunit 4L family.</text>
</comment>
<reference evidence="11" key="1">
    <citation type="journal article" date="2016" name="Mitochondrial DNA Part B Resour">
        <title>The complete mitochondrial genome of the marine polychaete: Hediste diadroma (Phyllodocida, Nereididae).</title>
        <authorList>
            <person name="Kim H."/>
            <person name="Kim H.J."/>
            <person name="Lee Y.-H."/>
        </authorList>
    </citation>
    <scope>NUCLEOTIDE SEQUENCE</scope>
</reference>
<protein>
    <recommendedName>
        <fullName evidence="3">NADH-ubiquinone oxidoreductase chain 4L</fullName>
    </recommendedName>
    <alternativeName>
        <fullName evidence="9">NADH dehydrogenase subunit 4L</fullName>
    </alternativeName>
</protein>
<evidence type="ECO:0000256" key="2">
    <source>
        <dbReference type="ARBA" id="ARBA00010519"/>
    </source>
</evidence>
<evidence type="ECO:0000256" key="4">
    <source>
        <dbReference type="ARBA" id="ARBA00022692"/>
    </source>
</evidence>
<feature type="transmembrane region" description="Helical" evidence="10">
    <location>
        <begin position="53"/>
        <end position="78"/>
    </location>
</feature>
<name>A0A343AXM5_9ANNE</name>
<dbReference type="Pfam" id="PF00420">
    <property type="entry name" value="Oxidored_q2"/>
    <property type="match status" value="1"/>
</dbReference>
<feature type="transmembrane region" description="Helical" evidence="10">
    <location>
        <begin position="27"/>
        <end position="47"/>
    </location>
</feature>
<keyword evidence="8 10" id="KW-0472">Membrane</keyword>
<evidence type="ECO:0000256" key="1">
    <source>
        <dbReference type="ARBA" id="ARBA00004141"/>
    </source>
</evidence>
<evidence type="ECO:0000256" key="6">
    <source>
        <dbReference type="ARBA" id="ARBA00022989"/>
    </source>
</evidence>
<keyword evidence="11" id="KW-0496">Mitochondrion</keyword>
<keyword evidence="6 10" id="KW-1133">Transmembrane helix</keyword>
<dbReference type="InterPro" id="IPR039428">
    <property type="entry name" value="NUOK/Mnh_C1-like"/>
</dbReference>
<organism evidence="11">
    <name type="scientific">Hediste diadroma</name>
    <dbReference type="NCBI Taxonomy" id="1162617"/>
    <lineage>
        <taxon>Eukaryota</taxon>
        <taxon>Metazoa</taxon>
        <taxon>Spiralia</taxon>
        <taxon>Lophotrochozoa</taxon>
        <taxon>Annelida</taxon>
        <taxon>Polychaeta</taxon>
        <taxon>Errantia</taxon>
        <taxon>Phyllodocida</taxon>
        <taxon>Nereididae</taxon>
        <taxon>Hediste</taxon>
    </lineage>
</organism>